<evidence type="ECO:0000259" key="8">
    <source>
        <dbReference type="PROSITE" id="PS50026"/>
    </source>
</evidence>
<evidence type="ECO:0000256" key="3">
    <source>
        <dbReference type="ARBA" id="ARBA00022737"/>
    </source>
</evidence>
<keyword evidence="2" id="KW-0732">Signal</keyword>
<sequence length="430" mass="47648">MCDCPDGFTGLACESTPCSDNPCLNGASCEITGSSFQCSCQEGFSGQNCEKTPCSGNPCSGNGTCLILGSNYECICDEGFSGDNCRIKTTTTRTITSTSTTRLVKTTQQATSTTTNRISTSHQYSTTVADIPSSSQKDIITSAASEYSSSDRTTYSPILDVLLDREFTGYPLDTDTVDFTTTQSTLLPSTEELRSTTTDGITVASEEDILSTTETYSAANPQTKPNTESGMNSDEFYTVNAQPRPLPDVGTLSALVYKLTDDLKTCQIALKKASSDENETDIADDLTPWMQYVLAHSTHSETFKDLLSDRFCDLLNFQIRVSTRGLELKREIINKKVQSVCSRAGEVFSGIFYGIPYNCEMDTEDQLQTRKRIFLAKSLYDLEDALSTMVTQRYRRCERYMKFKSSVHKIFTRGDFLTKMARYDPYVYTN</sequence>
<evidence type="ECO:0000256" key="5">
    <source>
        <dbReference type="ARBA" id="ARBA00023180"/>
    </source>
</evidence>
<dbReference type="FunFam" id="2.10.25.10:FF:000012">
    <property type="entry name" value="Delta-like protein"/>
    <property type="match status" value="1"/>
</dbReference>
<name>E4Y6X6_OIKDI</name>
<dbReference type="Gene3D" id="2.10.25.10">
    <property type="entry name" value="Laminin"/>
    <property type="match status" value="2"/>
</dbReference>
<dbReference type="CDD" id="cd00054">
    <property type="entry name" value="EGF_CA"/>
    <property type="match status" value="2"/>
</dbReference>
<dbReference type="InterPro" id="IPR009030">
    <property type="entry name" value="Growth_fac_rcpt_cys_sf"/>
</dbReference>
<organism evidence="9">
    <name type="scientific">Oikopleura dioica</name>
    <name type="common">Tunicate</name>
    <dbReference type="NCBI Taxonomy" id="34765"/>
    <lineage>
        <taxon>Eukaryota</taxon>
        <taxon>Metazoa</taxon>
        <taxon>Chordata</taxon>
        <taxon>Tunicata</taxon>
        <taxon>Appendicularia</taxon>
        <taxon>Copelata</taxon>
        <taxon>Oikopleuridae</taxon>
        <taxon>Oikopleura</taxon>
    </lineage>
</organism>
<feature type="domain" description="EGF-like" evidence="8">
    <location>
        <begin position="14"/>
        <end position="50"/>
    </location>
</feature>
<feature type="disulfide bond" evidence="6">
    <location>
        <begin position="76"/>
        <end position="85"/>
    </location>
</feature>
<evidence type="ECO:0000313" key="9">
    <source>
        <dbReference type="EMBL" id="CBY31376.1"/>
    </source>
</evidence>
<dbReference type="InterPro" id="IPR051830">
    <property type="entry name" value="NOTCH_homolog"/>
</dbReference>
<evidence type="ECO:0000256" key="7">
    <source>
        <dbReference type="SAM" id="MobiDB-lite"/>
    </source>
</evidence>
<dbReference type="Pfam" id="PF00008">
    <property type="entry name" value="EGF"/>
    <property type="match status" value="2"/>
</dbReference>
<evidence type="ECO:0000256" key="2">
    <source>
        <dbReference type="ARBA" id="ARBA00022729"/>
    </source>
</evidence>
<feature type="compositionally biased region" description="Polar residues" evidence="7">
    <location>
        <begin position="215"/>
        <end position="232"/>
    </location>
</feature>
<dbReference type="PANTHER" id="PTHR24033">
    <property type="entry name" value="EGF-LIKE DOMAIN-CONTAINING PROTEIN"/>
    <property type="match status" value="1"/>
</dbReference>
<feature type="region of interest" description="Disordered" evidence="7">
    <location>
        <begin position="215"/>
        <end position="234"/>
    </location>
</feature>
<dbReference type="InterPro" id="IPR000742">
    <property type="entry name" value="EGF"/>
</dbReference>
<dbReference type="Proteomes" id="UP000011014">
    <property type="component" value="Unassembled WGS sequence"/>
</dbReference>
<gene>
    <name evidence="9" type="ORF">GSOID_T00025279001</name>
</gene>
<dbReference type="PROSITE" id="PS01186">
    <property type="entry name" value="EGF_2"/>
    <property type="match status" value="2"/>
</dbReference>
<comment type="caution">
    <text evidence="6">Lacks conserved residue(s) required for the propagation of feature annotation.</text>
</comment>
<keyword evidence="5" id="KW-0325">Glycoprotein</keyword>
<feature type="disulfide bond" evidence="6">
    <location>
        <begin position="40"/>
        <end position="49"/>
    </location>
</feature>
<evidence type="ECO:0000256" key="1">
    <source>
        <dbReference type="ARBA" id="ARBA00022536"/>
    </source>
</evidence>
<evidence type="ECO:0000256" key="6">
    <source>
        <dbReference type="PROSITE-ProRule" id="PRU00076"/>
    </source>
</evidence>
<dbReference type="SUPFAM" id="SSF57184">
    <property type="entry name" value="Growth factor receptor domain"/>
    <property type="match status" value="1"/>
</dbReference>
<feature type="domain" description="EGF-like" evidence="8">
    <location>
        <begin position="51"/>
        <end position="86"/>
    </location>
</feature>
<dbReference type="PANTHER" id="PTHR24033:SF151">
    <property type="entry name" value="NOTCH 2"/>
    <property type="match status" value="1"/>
</dbReference>
<dbReference type="PROSITE" id="PS50026">
    <property type="entry name" value="EGF_3"/>
    <property type="match status" value="2"/>
</dbReference>
<proteinExistence type="predicted"/>
<keyword evidence="1 6" id="KW-0245">EGF-like domain</keyword>
<reference evidence="9" key="1">
    <citation type="journal article" date="2010" name="Science">
        <title>Plasticity of animal genome architecture unmasked by rapid evolution of a pelagic tunicate.</title>
        <authorList>
            <person name="Denoeud F."/>
            <person name="Henriet S."/>
            <person name="Mungpakdee S."/>
            <person name="Aury J.M."/>
            <person name="Da Silva C."/>
            <person name="Brinkmann H."/>
            <person name="Mikhaleva J."/>
            <person name="Olsen L.C."/>
            <person name="Jubin C."/>
            <person name="Canestro C."/>
            <person name="Bouquet J.M."/>
            <person name="Danks G."/>
            <person name="Poulain J."/>
            <person name="Campsteijn C."/>
            <person name="Adamski M."/>
            <person name="Cross I."/>
            <person name="Yadetie F."/>
            <person name="Muffato M."/>
            <person name="Louis A."/>
            <person name="Butcher S."/>
            <person name="Tsagkogeorga G."/>
            <person name="Konrad A."/>
            <person name="Singh S."/>
            <person name="Jensen M.F."/>
            <person name="Cong E.H."/>
            <person name="Eikeseth-Otteraa H."/>
            <person name="Noel B."/>
            <person name="Anthouard V."/>
            <person name="Porcel B.M."/>
            <person name="Kachouri-Lafond R."/>
            <person name="Nishino A."/>
            <person name="Ugolini M."/>
            <person name="Chourrout P."/>
            <person name="Nishida H."/>
            <person name="Aasland R."/>
            <person name="Huzurbazar S."/>
            <person name="Westhof E."/>
            <person name="Delsuc F."/>
            <person name="Lehrach H."/>
            <person name="Reinhardt R."/>
            <person name="Weissenbach J."/>
            <person name="Roy S.W."/>
            <person name="Artiguenave F."/>
            <person name="Postlethwait J.H."/>
            <person name="Manak J.R."/>
            <person name="Thompson E.M."/>
            <person name="Jaillon O."/>
            <person name="Du Pasquier L."/>
            <person name="Boudinot P."/>
            <person name="Liberles D.A."/>
            <person name="Volff J.N."/>
            <person name="Philippe H."/>
            <person name="Lenhard B."/>
            <person name="Roest Crollius H."/>
            <person name="Wincker P."/>
            <person name="Chourrout D."/>
        </authorList>
    </citation>
    <scope>NUCLEOTIDE SEQUENCE [LARGE SCALE GENOMIC DNA]</scope>
</reference>
<keyword evidence="3" id="KW-0677">Repeat</keyword>
<evidence type="ECO:0000256" key="4">
    <source>
        <dbReference type="ARBA" id="ARBA00023157"/>
    </source>
</evidence>
<keyword evidence="4 6" id="KW-1015">Disulfide bond</keyword>
<protein>
    <recommendedName>
        <fullName evidence="8">EGF-like domain-containing protein</fullName>
    </recommendedName>
</protein>
<dbReference type="SMART" id="SM00181">
    <property type="entry name" value="EGF"/>
    <property type="match status" value="2"/>
</dbReference>
<dbReference type="EMBL" id="FN654301">
    <property type="protein sequence ID" value="CBY31376.1"/>
    <property type="molecule type" value="Genomic_DNA"/>
</dbReference>
<dbReference type="PROSITE" id="PS00022">
    <property type="entry name" value="EGF_1"/>
    <property type="match status" value="2"/>
</dbReference>
<dbReference type="AlphaFoldDB" id="E4Y6X6"/>
<accession>E4Y6X6</accession>